<comment type="caution">
    <text evidence="1">The sequence shown here is derived from an EMBL/GenBank/DDBJ whole genome shotgun (WGS) entry which is preliminary data.</text>
</comment>
<dbReference type="EMBL" id="MU268655">
    <property type="protein sequence ID" value="KAH7904003.1"/>
    <property type="molecule type" value="Genomic_DNA"/>
</dbReference>
<evidence type="ECO:0000313" key="1">
    <source>
        <dbReference type="EMBL" id="KAH7904003.1"/>
    </source>
</evidence>
<sequence length="101" mass="11995">MHQALLIQEIQSCIFGMILRKQTLNALARTCQAFTKSALDAQWRDLDSFTRLIECIPRDLWSCAPDYDNWGAKEYIFLRRPILPSDWAIFRKYSRRVRSVR</sequence>
<reference evidence="1" key="1">
    <citation type="journal article" date="2021" name="New Phytol.">
        <title>Evolutionary innovations through gain and loss of genes in the ectomycorrhizal Boletales.</title>
        <authorList>
            <person name="Wu G."/>
            <person name="Miyauchi S."/>
            <person name="Morin E."/>
            <person name="Kuo A."/>
            <person name="Drula E."/>
            <person name="Varga T."/>
            <person name="Kohler A."/>
            <person name="Feng B."/>
            <person name="Cao Y."/>
            <person name="Lipzen A."/>
            <person name="Daum C."/>
            <person name="Hundley H."/>
            <person name="Pangilinan J."/>
            <person name="Johnson J."/>
            <person name="Barry K."/>
            <person name="LaButti K."/>
            <person name="Ng V."/>
            <person name="Ahrendt S."/>
            <person name="Min B."/>
            <person name="Choi I.G."/>
            <person name="Park H."/>
            <person name="Plett J.M."/>
            <person name="Magnuson J."/>
            <person name="Spatafora J.W."/>
            <person name="Nagy L.G."/>
            <person name="Henrissat B."/>
            <person name="Grigoriev I.V."/>
            <person name="Yang Z.L."/>
            <person name="Xu J."/>
            <person name="Martin F.M."/>
        </authorList>
    </citation>
    <scope>NUCLEOTIDE SEQUENCE</scope>
    <source>
        <strain evidence="1">ATCC 28755</strain>
    </source>
</reference>
<name>A0ACB7ZUI5_9AGAM</name>
<dbReference type="Proteomes" id="UP000790377">
    <property type="component" value="Unassembled WGS sequence"/>
</dbReference>
<feature type="non-terminal residue" evidence="1">
    <location>
        <position position="101"/>
    </location>
</feature>
<protein>
    <submittedName>
        <fullName evidence="1">Uncharacterized protein</fullName>
    </submittedName>
</protein>
<organism evidence="1 2">
    <name type="scientific">Hygrophoropsis aurantiaca</name>
    <dbReference type="NCBI Taxonomy" id="72124"/>
    <lineage>
        <taxon>Eukaryota</taxon>
        <taxon>Fungi</taxon>
        <taxon>Dikarya</taxon>
        <taxon>Basidiomycota</taxon>
        <taxon>Agaricomycotina</taxon>
        <taxon>Agaricomycetes</taxon>
        <taxon>Agaricomycetidae</taxon>
        <taxon>Boletales</taxon>
        <taxon>Coniophorineae</taxon>
        <taxon>Hygrophoropsidaceae</taxon>
        <taxon>Hygrophoropsis</taxon>
    </lineage>
</organism>
<evidence type="ECO:0000313" key="2">
    <source>
        <dbReference type="Proteomes" id="UP000790377"/>
    </source>
</evidence>
<proteinExistence type="predicted"/>
<gene>
    <name evidence="1" type="ORF">BJ138DRAFT_967099</name>
</gene>
<accession>A0ACB7ZUI5</accession>
<keyword evidence="2" id="KW-1185">Reference proteome</keyword>